<dbReference type="SUPFAM" id="SSF51905">
    <property type="entry name" value="FAD/NAD(P)-binding domain"/>
    <property type="match status" value="1"/>
</dbReference>
<comment type="cofactor">
    <cofactor evidence="1">
        <name>FAD</name>
        <dbReference type="ChEBI" id="CHEBI:57692"/>
    </cofactor>
</comment>
<dbReference type="EMBL" id="VSDQ01000755">
    <property type="protein sequence ID" value="TYA69095.1"/>
    <property type="molecule type" value="Genomic_DNA"/>
</dbReference>
<name>A0A5D0HCV1_9FLAO</name>
<dbReference type="GO" id="GO:0008734">
    <property type="term" value="F:L-aspartate oxidase activity"/>
    <property type="evidence" value="ECO:0007669"/>
    <property type="project" value="UniProtKB-EC"/>
</dbReference>
<evidence type="ECO:0000256" key="5">
    <source>
        <dbReference type="ARBA" id="ARBA00048305"/>
    </source>
</evidence>
<evidence type="ECO:0000256" key="2">
    <source>
        <dbReference type="ARBA" id="ARBA00022630"/>
    </source>
</evidence>
<dbReference type="Gene3D" id="3.50.50.60">
    <property type="entry name" value="FAD/NAD(P)-binding domain"/>
    <property type="match status" value="1"/>
</dbReference>
<evidence type="ECO:0000259" key="6">
    <source>
        <dbReference type="Pfam" id="PF00890"/>
    </source>
</evidence>
<dbReference type="RefSeq" id="WP_148545745.1">
    <property type="nucleotide sequence ID" value="NZ_VSDQ01000755.1"/>
</dbReference>
<keyword evidence="2" id="KW-0285">Flavoprotein</keyword>
<gene>
    <name evidence="7" type="ORF">FUA24_23360</name>
</gene>
<keyword evidence="3" id="KW-0274">FAD</keyword>
<protein>
    <submittedName>
        <fullName evidence="7">FAD-binding protein</fullName>
    </submittedName>
</protein>
<feature type="domain" description="FAD-dependent oxidoreductase 2 FAD-binding" evidence="6">
    <location>
        <begin position="7"/>
        <end position="246"/>
    </location>
</feature>
<dbReference type="OrthoDB" id="9806724at2"/>
<evidence type="ECO:0000256" key="3">
    <source>
        <dbReference type="ARBA" id="ARBA00022827"/>
    </source>
</evidence>
<keyword evidence="8" id="KW-1185">Reference proteome</keyword>
<evidence type="ECO:0000313" key="7">
    <source>
        <dbReference type="EMBL" id="TYA69095.1"/>
    </source>
</evidence>
<dbReference type="PANTHER" id="PTHR42716:SF2">
    <property type="entry name" value="L-ASPARTATE OXIDASE, CHLOROPLASTIC"/>
    <property type="match status" value="1"/>
</dbReference>
<comment type="caution">
    <text evidence="7">The sequence shown here is derived from an EMBL/GenBank/DDBJ whole genome shotgun (WGS) entry which is preliminary data.</text>
</comment>
<keyword evidence="4" id="KW-0560">Oxidoreductase</keyword>
<dbReference type="GO" id="GO:0009435">
    <property type="term" value="P:NAD+ biosynthetic process"/>
    <property type="evidence" value="ECO:0007669"/>
    <property type="project" value="InterPro"/>
</dbReference>
<evidence type="ECO:0000256" key="4">
    <source>
        <dbReference type="ARBA" id="ARBA00023002"/>
    </source>
</evidence>
<evidence type="ECO:0000313" key="8">
    <source>
        <dbReference type="Proteomes" id="UP000323930"/>
    </source>
</evidence>
<dbReference type="PANTHER" id="PTHR42716">
    <property type="entry name" value="L-ASPARTATE OXIDASE"/>
    <property type="match status" value="1"/>
</dbReference>
<organism evidence="7 8">
    <name type="scientific">Seonamhaeicola marinus</name>
    <dbReference type="NCBI Taxonomy" id="1912246"/>
    <lineage>
        <taxon>Bacteria</taxon>
        <taxon>Pseudomonadati</taxon>
        <taxon>Bacteroidota</taxon>
        <taxon>Flavobacteriia</taxon>
        <taxon>Flavobacteriales</taxon>
        <taxon>Flavobacteriaceae</taxon>
    </lineage>
</organism>
<dbReference type="AlphaFoldDB" id="A0A5D0HCV1"/>
<feature type="non-terminal residue" evidence="7">
    <location>
        <position position="250"/>
    </location>
</feature>
<sequence>MLETHYLVIGSGIAGLTFSVKIAETFPDRNVVIITKDSEDESNTKYAQGGMAVVLNKEEDSFKKHIEDTLIAGDGLCKQEVVKLVVKEGPKRLKELIEWGANFDDDGSGNLDLGKEGGHSEYRIVHHKDLTGAEIERTLIKRVHQLPNITLLPHHFALDLVTNHHVKAENTNELTCYGAYVFNQKTGEIFTIKANATLLASGGIGCVYGHTTNPVIATGDGIAMAYRAKARIKDMEFVQFHPTALYQEKG</sequence>
<dbReference type="InterPro" id="IPR036188">
    <property type="entry name" value="FAD/NAD-bd_sf"/>
</dbReference>
<dbReference type="Proteomes" id="UP000323930">
    <property type="component" value="Unassembled WGS sequence"/>
</dbReference>
<proteinExistence type="predicted"/>
<dbReference type="InterPro" id="IPR003953">
    <property type="entry name" value="FAD-dep_OxRdtase_2_FAD-bd"/>
</dbReference>
<dbReference type="Pfam" id="PF00890">
    <property type="entry name" value="FAD_binding_2"/>
    <property type="match status" value="1"/>
</dbReference>
<reference evidence="7 8" key="1">
    <citation type="submission" date="2019-08" db="EMBL/GenBank/DDBJ databases">
        <title>Seonamhaeicola sediminis sp. nov., isolated from marine sediment.</title>
        <authorList>
            <person name="Cao W.R."/>
        </authorList>
    </citation>
    <scope>NUCLEOTIDE SEQUENCE [LARGE SCALE GENOMIC DNA]</scope>
    <source>
        <strain evidence="7 8">B011</strain>
    </source>
</reference>
<dbReference type="InterPro" id="IPR005288">
    <property type="entry name" value="NadB"/>
</dbReference>
<evidence type="ECO:0000256" key="1">
    <source>
        <dbReference type="ARBA" id="ARBA00001974"/>
    </source>
</evidence>
<accession>A0A5D0HCV1</accession>
<comment type="catalytic activity">
    <reaction evidence="5">
        <text>L-aspartate + O2 = iminosuccinate + H2O2</text>
        <dbReference type="Rhea" id="RHEA:25876"/>
        <dbReference type="ChEBI" id="CHEBI:15379"/>
        <dbReference type="ChEBI" id="CHEBI:16240"/>
        <dbReference type="ChEBI" id="CHEBI:29991"/>
        <dbReference type="ChEBI" id="CHEBI:77875"/>
        <dbReference type="EC" id="1.4.3.16"/>
    </reaction>
    <physiologicalReaction direction="left-to-right" evidence="5">
        <dbReference type="Rhea" id="RHEA:25877"/>
    </physiologicalReaction>
</comment>